<reference evidence="5" key="1">
    <citation type="submission" date="2019-10" db="EMBL/GenBank/DDBJ databases">
        <title>Streptomyces sp. nov., a novel actinobacterium isolated from alkaline environment.</title>
        <authorList>
            <person name="Golinska P."/>
        </authorList>
    </citation>
    <scope>NUCLEOTIDE SEQUENCE [LARGE SCALE GENOMIC DNA]</scope>
    <source>
        <strain evidence="5">DSM 42108</strain>
    </source>
</reference>
<protein>
    <submittedName>
        <fullName evidence="4">PH domain-containing protein</fullName>
    </submittedName>
</protein>
<keyword evidence="5" id="KW-1185">Reference proteome</keyword>
<feature type="transmembrane region" description="Helical" evidence="2">
    <location>
        <begin position="199"/>
        <end position="223"/>
    </location>
</feature>
<feature type="domain" description="YdbS-like PH" evidence="3">
    <location>
        <begin position="83"/>
        <end position="165"/>
    </location>
</feature>
<organism evidence="4 5">
    <name type="scientific">Streptomyces calidiresistens</name>
    <dbReference type="NCBI Taxonomy" id="1485586"/>
    <lineage>
        <taxon>Bacteria</taxon>
        <taxon>Bacillati</taxon>
        <taxon>Actinomycetota</taxon>
        <taxon>Actinomycetes</taxon>
        <taxon>Kitasatosporales</taxon>
        <taxon>Streptomycetaceae</taxon>
        <taxon>Streptomyces</taxon>
    </lineage>
</organism>
<sequence>DGEDGVVHEGGAPAAGEDPDLPPWQRLNPRMILTDALRVLFSLTPGIIALGVVRVEPTAGVLWPLGFIAVWGAIGAAADVLRWVTTRYRVTDTYVERRTGLFVRTYRSIRRDRIRSVDADARLLRRLAGLRRVRIGAGQASVAMESALELDAVSREDARRLRENLLEHRSSAPAPDGDGGKGGARIAGEVYATLRPWWVLYNMASVWAFFMAAGLLWGTYWMLTIFGLDPAGWVTSLIDRAGLGTAATVVLGIALVWLLGVGGLAVNFFNEYAGFRLERVPGENGTVLRTTHGLLRTREVNRDDHRLRGVTLSEPLPWRWMRSTEVHVITTGLSMWGAASTILPRVPKSTASRVADAVLNISGDPMRAPLRRHPGTALRRRLGWAVGVTGALTGAAAWVAAGTGWHPAVWWATGAAVLPIAVGLAVAGHLALGHAVTPSHLVTRYGAMNRRTSALETRAVSGVRIRQSLLQRRLGLATVEFTTAAGWGRYPAVDMAAGETADLAALALPEEVGRFRAEGATGPGPVARRAEVVTGAGAGSAEEPTGGPGQGG</sequence>
<name>A0A7W3T7W0_9ACTN</name>
<feature type="non-terminal residue" evidence="4">
    <location>
        <position position="1"/>
    </location>
</feature>
<dbReference type="Pfam" id="PF03703">
    <property type="entry name" value="bPH_2"/>
    <property type="match status" value="2"/>
</dbReference>
<feature type="domain" description="YdbS-like PH" evidence="3">
    <location>
        <begin position="435"/>
        <end position="495"/>
    </location>
</feature>
<feature type="region of interest" description="Disordered" evidence="1">
    <location>
        <begin position="1"/>
        <end position="22"/>
    </location>
</feature>
<keyword evidence="2" id="KW-0472">Membrane</keyword>
<keyword evidence="2" id="KW-0812">Transmembrane</keyword>
<dbReference type="PIRSF" id="PIRSF026631">
    <property type="entry name" value="UCP026631"/>
    <property type="match status" value="1"/>
</dbReference>
<dbReference type="PANTHER" id="PTHR34473">
    <property type="entry name" value="UPF0699 TRANSMEMBRANE PROTEIN YDBS"/>
    <property type="match status" value="1"/>
</dbReference>
<dbReference type="EMBL" id="VKHS01001010">
    <property type="protein sequence ID" value="MBB0232563.1"/>
    <property type="molecule type" value="Genomic_DNA"/>
</dbReference>
<evidence type="ECO:0000256" key="2">
    <source>
        <dbReference type="SAM" id="Phobius"/>
    </source>
</evidence>
<gene>
    <name evidence="4" type="ORF">FOE67_24530</name>
</gene>
<accession>A0A7W3T7W0</accession>
<proteinExistence type="predicted"/>
<dbReference type="InterPro" id="IPR005182">
    <property type="entry name" value="YdbS-like_PH"/>
</dbReference>
<evidence type="ECO:0000313" key="5">
    <source>
        <dbReference type="Proteomes" id="UP000530234"/>
    </source>
</evidence>
<evidence type="ECO:0000313" key="4">
    <source>
        <dbReference type="EMBL" id="MBB0232563.1"/>
    </source>
</evidence>
<dbReference type="Proteomes" id="UP000530234">
    <property type="component" value="Unassembled WGS sequence"/>
</dbReference>
<dbReference type="PANTHER" id="PTHR34473:SF2">
    <property type="entry name" value="UPF0699 TRANSMEMBRANE PROTEIN YDBT"/>
    <property type="match status" value="1"/>
</dbReference>
<feature type="region of interest" description="Disordered" evidence="1">
    <location>
        <begin position="533"/>
        <end position="552"/>
    </location>
</feature>
<dbReference type="AlphaFoldDB" id="A0A7W3T7W0"/>
<feature type="transmembrane region" description="Helical" evidence="2">
    <location>
        <begin position="382"/>
        <end position="402"/>
    </location>
</feature>
<feature type="transmembrane region" description="Helical" evidence="2">
    <location>
        <begin position="36"/>
        <end position="55"/>
    </location>
</feature>
<evidence type="ECO:0000256" key="1">
    <source>
        <dbReference type="SAM" id="MobiDB-lite"/>
    </source>
</evidence>
<keyword evidence="2" id="KW-1133">Transmembrane helix</keyword>
<comment type="caution">
    <text evidence="4">The sequence shown here is derived from an EMBL/GenBank/DDBJ whole genome shotgun (WGS) entry which is preliminary data.</text>
</comment>
<feature type="transmembrane region" description="Helical" evidence="2">
    <location>
        <begin position="243"/>
        <end position="269"/>
    </location>
</feature>
<feature type="transmembrane region" description="Helical" evidence="2">
    <location>
        <begin position="408"/>
        <end position="432"/>
    </location>
</feature>
<dbReference type="InterPro" id="IPR014529">
    <property type="entry name" value="UCP026631"/>
</dbReference>
<evidence type="ECO:0000259" key="3">
    <source>
        <dbReference type="Pfam" id="PF03703"/>
    </source>
</evidence>
<dbReference type="RefSeq" id="WP_182667090.1">
    <property type="nucleotide sequence ID" value="NZ_VKHS01001010.1"/>
</dbReference>
<feature type="transmembrane region" description="Helical" evidence="2">
    <location>
        <begin position="61"/>
        <end position="81"/>
    </location>
</feature>